<accession>A0A0A0JCW6</accession>
<dbReference type="InterPro" id="IPR036265">
    <property type="entry name" value="HIT-like_sf"/>
</dbReference>
<dbReference type="Gene3D" id="3.30.428.10">
    <property type="entry name" value="HIT-like"/>
    <property type="match status" value="1"/>
</dbReference>
<dbReference type="PROSITE" id="PS51084">
    <property type="entry name" value="HIT_2"/>
    <property type="match status" value="1"/>
</dbReference>
<reference evidence="5 6" key="1">
    <citation type="submission" date="2013-08" db="EMBL/GenBank/DDBJ databases">
        <title>The genome sequence of Knoellia sinensis.</title>
        <authorList>
            <person name="Zhu W."/>
            <person name="Wang G."/>
        </authorList>
    </citation>
    <scope>NUCLEOTIDE SEQUENCE [LARGE SCALE GENOMIC DNA]</scope>
    <source>
        <strain evidence="5 6">KCTC 19936</strain>
    </source>
</reference>
<feature type="domain" description="HIT" evidence="4">
    <location>
        <begin position="11"/>
        <end position="118"/>
    </location>
</feature>
<dbReference type="AlphaFoldDB" id="A0A0A0JCW6"/>
<dbReference type="GO" id="GO:0016787">
    <property type="term" value="F:hydrolase activity"/>
    <property type="evidence" value="ECO:0007669"/>
    <property type="project" value="UniProtKB-KW"/>
</dbReference>
<dbReference type="RefSeq" id="WP_035910774.1">
    <property type="nucleotide sequence ID" value="NZ_AVPJ01000001.1"/>
</dbReference>
<dbReference type="OrthoDB" id="9784774at2"/>
<dbReference type="SUPFAM" id="SSF54197">
    <property type="entry name" value="HIT-like"/>
    <property type="match status" value="1"/>
</dbReference>
<comment type="caution">
    <text evidence="5">The sequence shown here is derived from an EMBL/GenBank/DDBJ whole genome shotgun (WGS) entry which is preliminary data.</text>
</comment>
<dbReference type="InterPro" id="IPR001310">
    <property type="entry name" value="Histidine_triad_HIT"/>
</dbReference>
<name>A0A0A0JCW6_9MICO</name>
<evidence type="ECO:0000313" key="6">
    <source>
        <dbReference type="Proteomes" id="UP000030002"/>
    </source>
</evidence>
<dbReference type="Proteomes" id="UP000030002">
    <property type="component" value="Unassembled WGS sequence"/>
</dbReference>
<feature type="active site" description="Tele-AMP-histidine intermediate" evidence="1">
    <location>
        <position position="104"/>
    </location>
</feature>
<protein>
    <submittedName>
        <fullName evidence="5">HIT family hydrolase</fullName>
    </submittedName>
</protein>
<proteinExistence type="predicted"/>
<dbReference type="Pfam" id="PF01230">
    <property type="entry name" value="HIT"/>
    <property type="match status" value="1"/>
</dbReference>
<feature type="short sequence motif" description="Histidine triad motif" evidence="2 3">
    <location>
        <begin position="102"/>
        <end position="106"/>
    </location>
</feature>
<gene>
    <name evidence="5" type="ORF">N802_00650</name>
</gene>
<sequence>MAPAQTSPECLFCRFVSREIEPDVVAETPHSLAFRDIEPQAPKHVLVVPKRHVENAGELAENPLELADVVGLARDVAASEGLDAGYRLVFNTGVEGGQAVFHAHLHVLGGRRMQWPPG</sequence>
<dbReference type="PRINTS" id="PR00332">
    <property type="entry name" value="HISTRIAD"/>
</dbReference>
<evidence type="ECO:0000256" key="1">
    <source>
        <dbReference type="PIRSR" id="PIRSR601310-1"/>
    </source>
</evidence>
<dbReference type="PANTHER" id="PTHR23089">
    <property type="entry name" value="HISTIDINE TRIAD HIT PROTEIN"/>
    <property type="match status" value="1"/>
</dbReference>
<evidence type="ECO:0000256" key="2">
    <source>
        <dbReference type="PIRSR" id="PIRSR601310-3"/>
    </source>
</evidence>
<evidence type="ECO:0000259" key="4">
    <source>
        <dbReference type="PROSITE" id="PS51084"/>
    </source>
</evidence>
<dbReference type="EMBL" id="AVPJ01000001">
    <property type="protein sequence ID" value="KGN34634.1"/>
    <property type="molecule type" value="Genomic_DNA"/>
</dbReference>
<evidence type="ECO:0000313" key="5">
    <source>
        <dbReference type="EMBL" id="KGN34634.1"/>
    </source>
</evidence>
<organism evidence="5 6">
    <name type="scientific">Knoellia sinensis KCTC 19936</name>
    <dbReference type="NCBI Taxonomy" id="1385520"/>
    <lineage>
        <taxon>Bacteria</taxon>
        <taxon>Bacillati</taxon>
        <taxon>Actinomycetota</taxon>
        <taxon>Actinomycetes</taxon>
        <taxon>Micrococcales</taxon>
        <taxon>Intrasporangiaceae</taxon>
        <taxon>Knoellia</taxon>
    </lineage>
</organism>
<dbReference type="InterPro" id="IPR011146">
    <property type="entry name" value="HIT-like"/>
</dbReference>
<dbReference type="STRING" id="1385520.N802_00650"/>
<dbReference type="eggNOG" id="COG0537">
    <property type="taxonomic scope" value="Bacteria"/>
</dbReference>
<keyword evidence="6" id="KW-1185">Reference proteome</keyword>
<evidence type="ECO:0000256" key="3">
    <source>
        <dbReference type="PROSITE-ProRule" id="PRU00464"/>
    </source>
</evidence>
<keyword evidence="5" id="KW-0378">Hydrolase</keyword>